<sequence length="472" mass="55634">MDRKVDALISWLKESDGFYLNEKINVSEIENAGRGVVLVKDQLSKNERVVSIPPSHQLNFHTVIYHISKFNPSLDIPGVTYPHDEAVEINPENEDDPRYKIYGDFSKYYLLSLNSFQLLSLYVLIEKVLLPLWSDNQVESFWKPFFDVWPTKDELFTMPCIWVEDKSGQYKNTMIAHPPHSLKLMEKRRKVYHKDTVNLVPKIMEIKDKYFNDKPFPDSVLLNEEILNIYFNINSRCLYVNIPLKKFQNNDDHFTLAPFVDFLNHTPETDLHCYPARPKDLLGNKISNFTIMSGEYQYKKINEELFLNYGPHSNEFLLNEYGFVLPENKWNSVDLTAELEEQLISSGCKPFLRKHGYWGNYIMSLETIGFTTLVAFSFLVTKDVRRVERLIEGHISEDYFKPIIARKFKDFLSYLLQKNLKNSEKIKQQRERVTSEKEKICLDNVIQLYLDEYKIVSSHLEDFKRIIDEDDI</sequence>
<protein>
    <recommendedName>
        <fullName evidence="5">SET domain-containing protein</fullName>
    </recommendedName>
</protein>
<organism evidence="6 7">
    <name type="scientific">Naumovozyma dairenensis (strain ATCC 10597 / BCRC 20456 / CBS 421 / NBRC 0211 / NRRL Y-12639)</name>
    <name type="common">Saccharomyces dairenensis</name>
    <dbReference type="NCBI Taxonomy" id="1071378"/>
    <lineage>
        <taxon>Eukaryota</taxon>
        <taxon>Fungi</taxon>
        <taxon>Dikarya</taxon>
        <taxon>Ascomycota</taxon>
        <taxon>Saccharomycotina</taxon>
        <taxon>Saccharomycetes</taxon>
        <taxon>Saccharomycetales</taxon>
        <taxon>Saccharomycetaceae</taxon>
        <taxon>Naumovozyma</taxon>
    </lineage>
</organism>
<dbReference type="HOGENOM" id="CLU_041939_0_0_1"/>
<keyword evidence="1" id="KW-0489">Methyltransferase</keyword>
<dbReference type="InterPro" id="IPR050600">
    <property type="entry name" value="SETD3_SETD6_MTase"/>
</dbReference>
<gene>
    <name evidence="6" type="primary">NDAI0C04720</name>
    <name evidence="6" type="ordered locus">NDAI_0C04720</name>
</gene>
<keyword evidence="4" id="KW-1133">Transmembrane helix</keyword>
<evidence type="ECO:0000256" key="4">
    <source>
        <dbReference type="SAM" id="Phobius"/>
    </source>
</evidence>
<dbReference type="InterPro" id="IPR046341">
    <property type="entry name" value="SET_dom_sf"/>
</dbReference>
<dbReference type="eggNOG" id="KOG1337">
    <property type="taxonomic scope" value="Eukaryota"/>
</dbReference>
<reference evidence="6 7" key="1">
    <citation type="journal article" date="2011" name="Proc. Natl. Acad. Sci. U.S.A.">
        <title>Evolutionary erosion of yeast sex chromosomes by mating-type switching accidents.</title>
        <authorList>
            <person name="Gordon J.L."/>
            <person name="Armisen D."/>
            <person name="Proux-Wera E."/>
            <person name="Oheigeartaigh S.S."/>
            <person name="Byrne K.P."/>
            <person name="Wolfe K.H."/>
        </authorList>
    </citation>
    <scope>NUCLEOTIDE SEQUENCE [LARGE SCALE GENOMIC DNA]</scope>
    <source>
        <strain evidence="7">ATCC 10597 / BCRC 20456 / CBS 421 / NBRC 0211 / NRRL Y-12639</strain>
    </source>
</reference>
<proteinExistence type="predicted"/>
<evidence type="ECO:0000259" key="5">
    <source>
        <dbReference type="PROSITE" id="PS50280"/>
    </source>
</evidence>
<evidence type="ECO:0000313" key="7">
    <source>
        <dbReference type="Proteomes" id="UP000000689"/>
    </source>
</evidence>
<feature type="transmembrane region" description="Helical" evidence="4">
    <location>
        <begin position="358"/>
        <end position="380"/>
    </location>
</feature>
<dbReference type="Gene3D" id="3.90.1410.10">
    <property type="entry name" value="set domain protein methyltransferase, domain 1"/>
    <property type="match status" value="1"/>
</dbReference>
<dbReference type="OrthoDB" id="341421at2759"/>
<dbReference type="InterPro" id="IPR001214">
    <property type="entry name" value="SET_dom"/>
</dbReference>
<dbReference type="OMA" id="YWGDYTI"/>
<evidence type="ECO:0000256" key="1">
    <source>
        <dbReference type="ARBA" id="ARBA00022603"/>
    </source>
</evidence>
<dbReference type="KEGG" id="ndi:NDAI_0C04720"/>
<dbReference type="RefSeq" id="XP_003669374.1">
    <property type="nucleotide sequence ID" value="XM_003669326.1"/>
</dbReference>
<dbReference type="InterPro" id="IPR016852">
    <property type="entry name" value="SET_MeTrfase"/>
</dbReference>
<keyword evidence="3" id="KW-0949">S-adenosyl-L-methionine</keyword>
<keyword evidence="4" id="KW-0812">Transmembrane</keyword>
<dbReference type="SUPFAM" id="SSF82199">
    <property type="entry name" value="SET domain"/>
    <property type="match status" value="1"/>
</dbReference>
<evidence type="ECO:0000256" key="2">
    <source>
        <dbReference type="ARBA" id="ARBA00022679"/>
    </source>
</evidence>
<evidence type="ECO:0000313" key="6">
    <source>
        <dbReference type="EMBL" id="CCD24131.1"/>
    </source>
</evidence>
<dbReference type="PROSITE" id="PS50280">
    <property type="entry name" value="SET"/>
    <property type="match status" value="1"/>
</dbReference>
<dbReference type="EMBL" id="HE580269">
    <property type="protein sequence ID" value="CCD24131.1"/>
    <property type="molecule type" value="Genomic_DNA"/>
</dbReference>
<dbReference type="GeneID" id="11496603"/>
<dbReference type="PANTHER" id="PTHR13271:SF47">
    <property type="entry name" value="ACTIN-HISTIDINE N-METHYLTRANSFERASE"/>
    <property type="match status" value="1"/>
</dbReference>
<dbReference type="GO" id="GO:0032259">
    <property type="term" value="P:methylation"/>
    <property type="evidence" value="ECO:0007669"/>
    <property type="project" value="UniProtKB-KW"/>
</dbReference>
<keyword evidence="4" id="KW-0472">Membrane</keyword>
<dbReference type="Proteomes" id="UP000000689">
    <property type="component" value="Chromosome 3"/>
</dbReference>
<evidence type="ECO:0000256" key="3">
    <source>
        <dbReference type="ARBA" id="ARBA00022691"/>
    </source>
</evidence>
<keyword evidence="7" id="KW-1185">Reference proteome</keyword>
<dbReference type="STRING" id="1071378.G0W8M0"/>
<name>G0W8M0_NAUDC</name>
<keyword evidence="2" id="KW-0808">Transferase</keyword>
<dbReference type="PIRSF" id="PIRSF027158">
    <property type="entry name" value="Lys_MTase_YDR198C_prd"/>
    <property type="match status" value="1"/>
</dbReference>
<dbReference type="GO" id="GO:0016279">
    <property type="term" value="F:protein-lysine N-methyltransferase activity"/>
    <property type="evidence" value="ECO:0007669"/>
    <property type="project" value="EnsemblFungi"/>
</dbReference>
<feature type="domain" description="SET" evidence="5">
    <location>
        <begin position="22"/>
        <end position="310"/>
    </location>
</feature>
<accession>G0W8M0</accession>
<dbReference type="AlphaFoldDB" id="G0W8M0"/>
<dbReference type="PANTHER" id="PTHR13271">
    <property type="entry name" value="UNCHARACTERIZED PUTATIVE METHYLTRANSFERASE"/>
    <property type="match status" value="1"/>
</dbReference>